<reference evidence="9 10" key="1">
    <citation type="submission" date="2020-08" db="EMBL/GenBank/DDBJ databases">
        <title>Genomic Encyclopedia of Type Strains, Phase IV (KMG-IV): sequencing the most valuable type-strain genomes for metagenomic binning, comparative biology and taxonomic classification.</title>
        <authorList>
            <person name="Goeker M."/>
        </authorList>
    </citation>
    <scope>NUCLEOTIDE SEQUENCE [LARGE SCALE GENOMIC DNA]</scope>
    <source>
        <strain evidence="9 10">DSM 21793</strain>
    </source>
</reference>
<protein>
    <submittedName>
        <fullName evidence="9">Cytochrome c</fullName>
    </submittedName>
</protein>
<feature type="chain" id="PRO_5032320446" evidence="7">
    <location>
        <begin position="20"/>
        <end position="118"/>
    </location>
</feature>
<dbReference type="Proteomes" id="UP000530564">
    <property type="component" value="Unassembled WGS sequence"/>
</dbReference>
<evidence type="ECO:0000313" key="9">
    <source>
        <dbReference type="EMBL" id="MBB3892155.1"/>
    </source>
</evidence>
<dbReference type="GO" id="GO:0046872">
    <property type="term" value="F:metal ion binding"/>
    <property type="evidence" value="ECO:0007669"/>
    <property type="project" value="UniProtKB-KW"/>
</dbReference>
<dbReference type="PRINTS" id="PR00604">
    <property type="entry name" value="CYTCHRMECIAB"/>
</dbReference>
<evidence type="ECO:0000256" key="7">
    <source>
        <dbReference type="SAM" id="SignalP"/>
    </source>
</evidence>
<evidence type="ECO:0000256" key="3">
    <source>
        <dbReference type="ARBA" id="ARBA00022723"/>
    </source>
</evidence>
<dbReference type="RefSeq" id="WP_183773937.1">
    <property type="nucleotide sequence ID" value="NZ_JACIDK010000004.1"/>
</dbReference>
<evidence type="ECO:0000256" key="4">
    <source>
        <dbReference type="ARBA" id="ARBA00022982"/>
    </source>
</evidence>
<dbReference type="EMBL" id="JACIDK010000004">
    <property type="protein sequence ID" value="MBB3892155.1"/>
    <property type="molecule type" value="Genomic_DNA"/>
</dbReference>
<dbReference type="InterPro" id="IPR002327">
    <property type="entry name" value="Cyt_c_1A/1B"/>
</dbReference>
<evidence type="ECO:0000256" key="5">
    <source>
        <dbReference type="ARBA" id="ARBA00023004"/>
    </source>
</evidence>
<proteinExistence type="predicted"/>
<evidence type="ECO:0000256" key="2">
    <source>
        <dbReference type="ARBA" id="ARBA00022617"/>
    </source>
</evidence>
<organism evidence="9 10">
    <name type="scientific">Phenylobacterium haematophilum</name>
    <dbReference type="NCBI Taxonomy" id="98513"/>
    <lineage>
        <taxon>Bacteria</taxon>
        <taxon>Pseudomonadati</taxon>
        <taxon>Pseudomonadota</taxon>
        <taxon>Alphaproteobacteria</taxon>
        <taxon>Caulobacterales</taxon>
        <taxon>Caulobacteraceae</taxon>
        <taxon>Phenylobacterium</taxon>
    </lineage>
</organism>
<name>A0A839ZZV9_9CAUL</name>
<evidence type="ECO:0000256" key="1">
    <source>
        <dbReference type="ARBA" id="ARBA00022448"/>
    </source>
</evidence>
<dbReference type="Pfam" id="PF00034">
    <property type="entry name" value="Cytochrom_C"/>
    <property type="match status" value="1"/>
</dbReference>
<feature type="signal peptide" evidence="7">
    <location>
        <begin position="1"/>
        <end position="19"/>
    </location>
</feature>
<dbReference type="GO" id="GO:0009055">
    <property type="term" value="F:electron transfer activity"/>
    <property type="evidence" value="ECO:0007669"/>
    <property type="project" value="InterPro"/>
</dbReference>
<accession>A0A839ZZV9</accession>
<dbReference type="PROSITE" id="PS51007">
    <property type="entry name" value="CYTC"/>
    <property type="match status" value="1"/>
</dbReference>
<gene>
    <name evidence="9" type="ORF">GGQ61_002888</name>
</gene>
<dbReference type="PANTHER" id="PTHR11961">
    <property type="entry name" value="CYTOCHROME C"/>
    <property type="match status" value="1"/>
</dbReference>
<keyword evidence="2 6" id="KW-0349">Heme</keyword>
<comment type="caution">
    <text evidence="9">The sequence shown here is derived from an EMBL/GenBank/DDBJ whole genome shotgun (WGS) entry which is preliminary data.</text>
</comment>
<dbReference type="AlphaFoldDB" id="A0A839ZZV9"/>
<keyword evidence="5 6" id="KW-0408">Iron</keyword>
<keyword evidence="3 6" id="KW-0479">Metal-binding</keyword>
<dbReference type="InterPro" id="IPR009056">
    <property type="entry name" value="Cyt_c-like_dom"/>
</dbReference>
<dbReference type="Gene3D" id="1.10.760.10">
    <property type="entry name" value="Cytochrome c-like domain"/>
    <property type="match status" value="1"/>
</dbReference>
<keyword evidence="7" id="KW-0732">Signal</keyword>
<keyword evidence="1" id="KW-0813">Transport</keyword>
<evidence type="ECO:0000256" key="6">
    <source>
        <dbReference type="PROSITE-ProRule" id="PRU00433"/>
    </source>
</evidence>
<evidence type="ECO:0000259" key="8">
    <source>
        <dbReference type="PROSITE" id="PS51007"/>
    </source>
</evidence>
<keyword evidence="4" id="KW-0249">Electron transport</keyword>
<dbReference type="GO" id="GO:0020037">
    <property type="term" value="F:heme binding"/>
    <property type="evidence" value="ECO:0007669"/>
    <property type="project" value="InterPro"/>
</dbReference>
<evidence type="ECO:0000313" key="10">
    <source>
        <dbReference type="Proteomes" id="UP000530564"/>
    </source>
</evidence>
<keyword evidence="10" id="KW-1185">Reference proteome</keyword>
<dbReference type="SUPFAM" id="SSF46626">
    <property type="entry name" value="Cytochrome c"/>
    <property type="match status" value="1"/>
</dbReference>
<feature type="domain" description="Cytochrome c" evidence="8">
    <location>
        <begin position="18"/>
        <end position="117"/>
    </location>
</feature>
<sequence>MKFAIILAASLAAAGSASAAPSGEAVFKQRCAVCHSIAPAPGKMGPPLAGVIGRKAGTLPGYAYSSAMKGSKLVWDAATLDTYLKAPAKSVPGTKMLVGAPDAEQRAALVQYLGTMKN</sequence>
<dbReference type="InterPro" id="IPR036909">
    <property type="entry name" value="Cyt_c-like_dom_sf"/>
</dbReference>